<feature type="region of interest" description="Disordered" evidence="1">
    <location>
        <begin position="61"/>
        <end position="144"/>
    </location>
</feature>
<dbReference type="Proteomes" id="UP001356427">
    <property type="component" value="Unassembled WGS sequence"/>
</dbReference>
<evidence type="ECO:0000256" key="1">
    <source>
        <dbReference type="SAM" id="MobiDB-lite"/>
    </source>
</evidence>
<dbReference type="EMBL" id="JAGTTL010000002">
    <property type="protein sequence ID" value="KAK6326673.1"/>
    <property type="molecule type" value="Genomic_DNA"/>
</dbReference>
<evidence type="ECO:0000313" key="3">
    <source>
        <dbReference type="Proteomes" id="UP001356427"/>
    </source>
</evidence>
<comment type="caution">
    <text evidence="2">The sequence shown here is derived from an EMBL/GenBank/DDBJ whole genome shotgun (WGS) entry which is preliminary data.</text>
</comment>
<feature type="region of interest" description="Disordered" evidence="1">
    <location>
        <begin position="297"/>
        <end position="341"/>
    </location>
</feature>
<evidence type="ECO:0000313" key="2">
    <source>
        <dbReference type="EMBL" id="KAK6326673.1"/>
    </source>
</evidence>
<feature type="compositionally biased region" description="Polar residues" evidence="1">
    <location>
        <begin position="297"/>
        <end position="335"/>
    </location>
</feature>
<accession>A0AAN8R7A0</accession>
<feature type="compositionally biased region" description="Basic residues" evidence="1">
    <location>
        <begin position="109"/>
        <end position="118"/>
    </location>
</feature>
<reference evidence="2 3" key="1">
    <citation type="submission" date="2021-04" db="EMBL/GenBank/DDBJ databases">
        <authorList>
            <person name="De Guttry C."/>
            <person name="Zahm M."/>
            <person name="Klopp C."/>
            <person name="Cabau C."/>
            <person name="Louis A."/>
            <person name="Berthelot C."/>
            <person name="Parey E."/>
            <person name="Roest Crollius H."/>
            <person name="Montfort J."/>
            <person name="Robinson-Rechavi M."/>
            <person name="Bucao C."/>
            <person name="Bouchez O."/>
            <person name="Gislard M."/>
            <person name="Lluch J."/>
            <person name="Milhes M."/>
            <person name="Lampietro C."/>
            <person name="Lopez Roques C."/>
            <person name="Donnadieu C."/>
            <person name="Braasch I."/>
            <person name="Desvignes T."/>
            <person name="Postlethwait J."/>
            <person name="Bobe J."/>
            <person name="Wedekind C."/>
            <person name="Guiguen Y."/>
        </authorList>
    </citation>
    <scope>NUCLEOTIDE SEQUENCE [LARGE SCALE GENOMIC DNA]</scope>
    <source>
        <strain evidence="2">Cs_M1</strain>
        <tissue evidence="2">Blood</tissue>
    </source>
</reference>
<dbReference type="AlphaFoldDB" id="A0AAN8R7A0"/>
<organism evidence="2 3">
    <name type="scientific">Coregonus suidteri</name>
    <dbReference type="NCBI Taxonomy" id="861788"/>
    <lineage>
        <taxon>Eukaryota</taxon>
        <taxon>Metazoa</taxon>
        <taxon>Chordata</taxon>
        <taxon>Craniata</taxon>
        <taxon>Vertebrata</taxon>
        <taxon>Euteleostomi</taxon>
        <taxon>Actinopterygii</taxon>
        <taxon>Neopterygii</taxon>
        <taxon>Teleostei</taxon>
        <taxon>Protacanthopterygii</taxon>
        <taxon>Salmoniformes</taxon>
        <taxon>Salmonidae</taxon>
        <taxon>Coregoninae</taxon>
        <taxon>Coregonus</taxon>
    </lineage>
</organism>
<feature type="compositionally biased region" description="Polar residues" evidence="1">
    <location>
        <begin position="415"/>
        <end position="427"/>
    </location>
</feature>
<proteinExistence type="predicted"/>
<feature type="compositionally biased region" description="Basic and acidic residues" evidence="1">
    <location>
        <begin position="234"/>
        <end position="243"/>
    </location>
</feature>
<gene>
    <name evidence="2" type="ORF">J4Q44_G00023180</name>
</gene>
<protein>
    <submittedName>
        <fullName evidence="2">Uncharacterized protein</fullName>
    </submittedName>
</protein>
<sequence>MHRQCGASTYRRTEIIIGVPNLYRKTISCIPPHDEPSTWQSLNRQAECPACFRKHFKSTDKTCSPTNRSTPHCCSSSHTKNTEAQNSQTNKTKRLKTRKERSQVNRGGSKCRSHHHNQHQSGKEKDHCHGCCQSSSRPPPRRDAPFARVFPAGQEHSIITINRLISHHGLFNHEVKSIDIERLLSEQKKLEKLGQHGGRGKTTATLPPLPPSTSLPFSSPVPDSDVAEVAVPNNDKEAPDKGRVERVVAKSSTTVHKRDECRSNSESRLFKCSHRDTQEDLRRKFTSIQVCLEENVASHSNSQESDITPEQRQTHHSGLTSSEGDVVTLSSTESPSRVVRTKSKWPRPVVCETLLSPSGKNENERPPYTRAKVKPTVLTLEQTPKNHEPIIPHTQPFRPSPNITVSSFPAGGGSSESSDNQTQQTLPNSVSVVAARLCRSLQLPLLRWRHLVAESREVLLQALQERHGPQLQENLLSVQRRLCFGTGPTTTRAGQGQSTILAGVDADGGWPAAPLDDGFGESMVEQAVLDSQRSAPNKRRREQLCPNRVTPPQPLSGPQHSLGTRPLVPPHATTSLPPLLPHLGQLSPVRLSPGMTDLTEEARESQTRVDHLRTGASPGIPRYHLPDMAYYPPSHMLESSLSPPLPPGSLPAFPSPERWSFPRMRLY</sequence>
<feature type="region of interest" description="Disordered" evidence="1">
    <location>
        <begin position="192"/>
        <end position="243"/>
    </location>
</feature>
<feature type="region of interest" description="Disordered" evidence="1">
    <location>
        <begin position="529"/>
        <end position="574"/>
    </location>
</feature>
<dbReference type="Pfam" id="PF15455">
    <property type="entry name" value="Pro-rich_19"/>
    <property type="match status" value="1"/>
</dbReference>
<keyword evidence="3" id="KW-1185">Reference proteome</keyword>
<feature type="region of interest" description="Disordered" evidence="1">
    <location>
        <begin position="386"/>
        <end position="427"/>
    </location>
</feature>
<feature type="compositionally biased region" description="Polar residues" evidence="1">
    <location>
        <begin position="61"/>
        <end position="90"/>
    </location>
</feature>
<name>A0AAN8R7A0_9TELE</name>
<dbReference type="InterPro" id="IPR029355">
    <property type="entry name" value="Pro-rich_19"/>
</dbReference>